<evidence type="ECO:0000313" key="4">
    <source>
        <dbReference type="Proteomes" id="UP000722485"/>
    </source>
</evidence>
<evidence type="ECO:0000313" key="3">
    <source>
        <dbReference type="EMBL" id="KAF7548146.1"/>
    </source>
</evidence>
<feature type="region of interest" description="Disordered" evidence="1">
    <location>
        <begin position="1"/>
        <end position="24"/>
    </location>
</feature>
<evidence type="ECO:0000256" key="1">
    <source>
        <dbReference type="SAM" id="MobiDB-lite"/>
    </source>
</evidence>
<name>A0A9P5LFH7_9HYPO</name>
<dbReference type="OrthoDB" id="4749307at2759"/>
<feature type="compositionally biased region" description="Basic and acidic residues" evidence="1">
    <location>
        <begin position="1"/>
        <end position="22"/>
    </location>
</feature>
<feature type="transmembrane region" description="Helical" evidence="2">
    <location>
        <begin position="382"/>
        <end position="399"/>
    </location>
</feature>
<keyword evidence="4" id="KW-1185">Reference proteome</keyword>
<proteinExistence type="predicted"/>
<protein>
    <submittedName>
        <fullName evidence="3">Uncharacterized protein</fullName>
    </submittedName>
</protein>
<comment type="caution">
    <text evidence="3">The sequence shown here is derived from an EMBL/GenBank/DDBJ whole genome shotgun (WGS) entry which is preliminary data.</text>
</comment>
<keyword evidence="2" id="KW-0812">Transmembrane</keyword>
<keyword evidence="2" id="KW-0472">Membrane</keyword>
<dbReference type="EMBL" id="JAANBB010000157">
    <property type="protein sequence ID" value="KAF7548146.1"/>
    <property type="molecule type" value="Genomic_DNA"/>
</dbReference>
<dbReference type="Proteomes" id="UP000722485">
    <property type="component" value="Unassembled WGS sequence"/>
</dbReference>
<gene>
    <name evidence="3" type="ORF">G7Z17_g7240</name>
</gene>
<sequence length="428" mass="48886">MDHETRTTSFEKDAAKSKEAAHKSKTRSSSLLMISSGMTFLAAIPQRAGATTRRSLQFDQSLHDHPDEFYELHYSRLFVEVHALVARAFCQSTNPKSSPWLQEYPAQFIKYVELLARPDPHAGKWDRLLRDETERSFLLQATIMKIIDAKVFSSLLFGADPEHQSILQSTDASLVNAEGFRRSNIRAQTNRVYLGAKLGQPPLFWEEVDKLCTQVLALVFPTFAWTSETGESQSPSVQELYQWLHDVIAYAGWISVCTRLSPAIIISDWVIPGERYHVDQVNLSQDVYEHSKNMVQSWALKRVSTGSCKMTARVKISVAPKIIRYKPATDPFGREGTAKYTIMQPHVVYYQGRDLDHDEDRRYVTLPEHIHRLRDRKTVPRGAALVIMLVAMLGLWASFESPDQYAWRSDWRSVWQGLSPTSEPDLEP</sequence>
<accession>A0A9P5LFH7</accession>
<dbReference type="AlphaFoldDB" id="A0A9P5LFH7"/>
<reference evidence="3" key="1">
    <citation type="submission" date="2020-03" db="EMBL/GenBank/DDBJ databases">
        <title>Draft Genome Sequence of Cylindrodendrum hubeiense.</title>
        <authorList>
            <person name="Buettner E."/>
            <person name="Kellner H."/>
        </authorList>
    </citation>
    <scope>NUCLEOTIDE SEQUENCE</scope>
    <source>
        <strain evidence="3">IHI 201604</strain>
    </source>
</reference>
<organism evidence="3 4">
    <name type="scientific">Cylindrodendrum hubeiense</name>
    <dbReference type="NCBI Taxonomy" id="595255"/>
    <lineage>
        <taxon>Eukaryota</taxon>
        <taxon>Fungi</taxon>
        <taxon>Dikarya</taxon>
        <taxon>Ascomycota</taxon>
        <taxon>Pezizomycotina</taxon>
        <taxon>Sordariomycetes</taxon>
        <taxon>Hypocreomycetidae</taxon>
        <taxon>Hypocreales</taxon>
        <taxon>Nectriaceae</taxon>
        <taxon>Cylindrodendrum</taxon>
    </lineage>
</organism>
<keyword evidence="2" id="KW-1133">Transmembrane helix</keyword>
<evidence type="ECO:0000256" key="2">
    <source>
        <dbReference type="SAM" id="Phobius"/>
    </source>
</evidence>